<name>A0A9W4W9P8_9PEZI</name>
<sequence>MAHVVAVSEKEPDCKSGIGRPPRRDDTSTTQHYLWGAYSWDENDFSSLSVWECNYTWSQVEAEVDDGHWSIDPKKPPKLKPSTTQPWYPPFKIPNIVHNATMDEIYIVRSAIPDIRFTEYRASGIQDQVALQIQPYGKFPVEALGDPAKEEEILMSIRQNFAFITAQLANIESRTEVADDLGAGSQSNLSRVNVTINYKSQKRLTQQLKPTCAIIALLSAIFSFQTWGLISTAVRRFGLVRKHWLLETDVKGLAPEGFNSLAATFSLLRDSNVYLYLPPKGRQVSEDELGKTFSRLKFRMGWFETMANKEPRRVFTVGAVDDEKFRFLSGKHYGKI</sequence>
<dbReference type="Proteomes" id="UP001152533">
    <property type="component" value="Unassembled WGS sequence"/>
</dbReference>
<dbReference type="AlphaFoldDB" id="A0A9W4W9P8"/>
<reference evidence="2" key="1">
    <citation type="submission" date="2022-08" db="EMBL/GenBank/DDBJ databases">
        <authorList>
            <person name="Giroux E."/>
            <person name="Giroux E."/>
        </authorList>
    </citation>
    <scope>NUCLEOTIDE SEQUENCE</scope>
    <source>
        <strain evidence="2">H1091258</strain>
    </source>
</reference>
<evidence type="ECO:0000313" key="3">
    <source>
        <dbReference type="Proteomes" id="UP001152533"/>
    </source>
</evidence>
<comment type="caution">
    <text evidence="2">The sequence shown here is derived from an EMBL/GenBank/DDBJ whole genome shotgun (WGS) entry which is preliminary data.</text>
</comment>
<evidence type="ECO:0000313" key="2">
    <source>
        <dbReference type="EMBL" id="CAI0644339.1"/>
    </source>
</evidence>
<protein>
    <submittedName>
        <fullName evidence="2">Uncharacterized protein</fullName>
    </submittedName>
</protein>
<organism evidence="2 3">
    <name type="scientific">Colletotrichum noveboracense</name>
    <dbReference type="NCBI Taxonomy" id="2664923"/>
    <lineage>
        <taxon>Eukaryota</taxon>
        <taxon>Fungi</taxon>
        <taxon>Dikarya</taxon>
        <taxon>Ascomycota</taxon>
        <taxon>Pezizomycotina</taxon>
        <taxon>Sordariomycetes</taxon>
        <taxon>Hypocreomycetidae</taxon>
        <taxon>Glomerellales</taxon>
        <taxon>Glomerellaceae</taxon>
        <taxon>Colletotrichum</taxon>
        <taxon>Colletotrichum gloeosporioides species complex</taxon>
    </lineage>
</organism>
<feature type="region of interest" description="Disordered" evidence="1">
    <location>
        <begin position="1"/>
        <end position="27"/>
    </location>
</feature>
<evidence type="ECO:0000256" key="1">
    <source>
        <dbReference type="SAM" id="MobiDB-lite"/>
    </source>
</evidence>
<accession>A0A9W4W9P8</accession>
<dbReference type="EMBL" id="CAMGZC010000160">
    <property type="protein sequence ID" value="CAI0644339.1"/>
    <property type="molecule type" value="Genomic_DNA"/>
</dbReference>
<proteinExistence type="predicted"/>
<keyword evidence="3" id="KW-1185">Reference proteome</keyword>
<gene>
    <name evidence="2" type="ORF">CGXH109_LOCUS34469</name>
</gene>